<name>A0A9P0M8G4_ACAOB</name>
<evidence type="ECO:0000313" key="1">
    <source>
        <dbReference type="EMBL" id="CAH2009271.1"/>
    </source>
</evidence>
<dbReference type="EMBL" id="CAKOFQ010007870">
    <property type="protein sequence ID" value="CAH2009271.1"/>
    <property type="molecule type" value="Genomic_DNA"/>
</dbReference>
<reference evidence="1" key="1">
    <citation type="submission" date="2022-03" db="EMBL/GenBank/DDBJ databases">
        <authorList>
            <person name="Sayadi A."/>
        </authorList>
    </citation>
    <scope>NUCLEOTIDE SEQUENCE</scope>
</reference>
<comment type="caution">
    <text evidence="1">The sequence shown here is derived from an EMBL/GenBank/DDBJ whole genome shotgun (WGS) entry which is preliminary data.</text>
</comment>
<accession>A0A9P0M8G4</accession>
<proteinExistence type="predicted"/>
<dbReference type="AlphaFoldDB" id="A0A9P0M8G4"/>
<dbReference type="Proteomes" id="UP001152888">
    <property type="component" value="Unassembled WGS sequence"/>
</dbReference>
<sequence length="72" mass="8851">MKLLVRNGCGDHHPPYKQQVRTRNKYRISTTIIWELDKRRRRSKLHFSTRGCSFWHQCYPKRRVKKMPLRLG</sequence>
<keyword evidence="2" id="KW-1185">Reference proteome</keyword>
<gene>
    <name evidence="1" type="ORF">ACAOBT_LOCUS30736</name>
</gene>
<organism evidence="1 2">
    <name type="scientific">Acanthoscelides obtectus</name>
    <name type="common">Bean weevil</name>
    <name type="synonym">Bruchus obtectus</name>
    <dbReference type="NCBI Taxonomy" id="200917"/>
    <lineage>
        <taxon>Eukaryota</taxon>
        <taxon>Metazoa</taxon>
        <taxon>Ecdysozoa</taxon>
        <taxon>Arthropoda</taxon>
        <taxon>Hexapoda</taxon>
        <taxon>Insecta</taxon>
        <taxon>Pterygota</taxon>
        <taxon>Neoptera</taxon>
        <taxon>Endopterygota</taxon>
        <taxon>Coleoptera</taxon>
        <taxon>Polyphaga</taxon>
        <taxon>Cucujiformia</taxon>
        <taxon>Chrysomeloidea</taxon>
        <taxon>Chrysomelidae</taxon>
        <taxon>Bruchinae</taxon>
        <taxon>Bruchini</taxon>
        <taxon>Acanthoscelides</taxon>
    </lineage>
</organism>
<evidence type="ECO:0000313" key="2">
    <source>
        <dbReference type="Proteomes" id="UP001152888"/>
    </source>
</evidence>
<protein>
    <submittedName>
        <fullName evidence="1">Uncharacterized protein</fullName>
    </submittedName>
</protein>